<dbReference type="Pfam" id="PF00076">
    <property type="entry name" value="RRM_1"/>
    <property type="match status" value="1"/>
</dbReference>
<organism evidence="5">
    <name type="scientific">Haptolina brevifila</name>
    <dbReference type="NCBI Taxonomy" id="156173"/>
    <lineage>
        <taxon>Eukaryota</taxon>
        <taxon>Haptista</taxon>
        <taxon>Haptophyta</taxon>
        <taxon>Prymnesiophyceae</taxon>
        <taxon>Prymnesiales</taxon>
        <taxon>Prymnesiaceae</taxon>
        <taxon>Haptolina</taxon>
    </lineage>
</organism>
<dbReference type="Gene3D" id="3.30.70.330">
    <property type="match status" value="1"/>
</dbReference>
<dbReference type="PROSITE" id="PS50102">
    <property type="entry name" value="RRM"/>
    <property type="match status" value="1"/>
</dbReference>
<dbReference type="InterPro" id="IPR035979">
    <property type="entry name" value="RBD_domain_sf"/>
</dbReference>
<dbReference type="EMBL" id="HBGU01000346">
    <property type="protein sequence ID" value="CAD9388803.1"/>
    <property type="molecule type" value="Transcribed_RNA"/>
</dbReference>
<dbReference type="SMART" id="SM00360">
    <property type="entry name" value="RRM"/>
    <property type="match status" value="1"/>
</dbReference>
<protein>
    <recommendedName>
        <fullName evidence="4">RRM domain-containing protein</fullName>
    </recommendedName>
</protein>
<reference evidence="5" key="1">
    <citation type="submission" date="2021-01" db="EMBL/GenBank/DDBJ databases">
        <authorList>
            <person name="Corre E."/>
            <person name="Pelletier E."/>
            <person name="Niang G."/>
            <person name="Scheremetjew M."/>
            <person name="Finn R."/>
            <person name="Kale V."/>
            <person name="Holt S."/>
            <person name="Cochrane G."/>
            <person name="Meng A."/>
            <person name="Brown T."/>
            <person name="Cohen L."/>
        </authorList>
    </citation>
    <scope>NUCLEOTIDE SEQUENCE</scope>
    <source>
        <strain evidence="5">UTEX LB 985</strain>
    </source>
</reference>
<evidence type="ECO:0000256" key="2">
    <source>
        <dbReference type="ARBA" id="ARBA00022884"/>
    </source>
</evidence>
<evidence type="ECO:0000256" key="1">
    <source>
        <dbReference type="ARBA" id="ARBA00022737"/>
    </source>
</evidence>
<dbReference type="GO" id="GO:0003729">
    <property type="term" value="F:mRNA binding"/>
    <property type="evidence" value="ECO:0007669"/>
    <property type="project" value="TreeGrafter"/>
</dbReference>
<evidence type="ECO:0000256" key="3">
    <source>
        <dbReference type="PROSITE-ProRule" id="PRU00176"/>
    </source>
</evidence>
<dbReference type="InterPro" id="IPR012677">
    <property type="entry name" value="Nucleotide-bd_a/b_plait_sf"/>
</dbReference>
<sequence length="124" mass="13423">MTPNTKWARLFIGGLSSKTTEESLRRYFETWGKVDDATVRSAPGRGNLHAFITVLDPREAETILASTHTIDGSIVTVELAKWPSATARQSMQICKMFVGGLPPQATEQTLNVSPVPCAAPLSPP</sequence>
<evidence type="ECO:0000259" key="4">
    <source>
        <dbReference type="PROSITE" id="PS50102"/>
    </source>
</evidence>
<keyword evidence="1" id="KW-0677">Repeat</keyword>
<dbReference type="AlphaFoldDB" id="A0A7S2B7L2"/>
<dbReference type="GO" id="GO:0006417">
    <property type="term" value="P:regulation of translation"/>
    <property type="evidence" value="ECO:0007669"/>
    <property type="project" value="TreeGrafter"/>
</dbReference>
<proteinExistence type="predicted"/>
<dbReference type="InterPro" id="IPR000504">
    <property type="entry name" value="RRM_dom"/>
</dbReference>
<feature type="domain" description="RRM" evidence="4">
    <location>
        <begin position="8"/>
        <end position="82"/>
    </location>
</feature>
<gene>
    <name evidence="5" type="ORF">CBRE1094_LOCUS192</name>
</gene>
<keyword evidence="2 3" id="KW-0694">RNA-binding</keyword>
<name>A0A7S2B7L2_9EUKA</name>
<dbReference type="PANTHER" id="PTHR48032:SF6">
    <property type="entry name" value="RNA-BINDING (RRM_RBD_RNP MOTIFS) FAMILY PROTEIN"/>
    <property type="match status" value="1"/>
</dbReference>
<accession>A0A7S2B7L2</accession>
<dbReference type="SUPFAM" id="SSF54928">
    <property type="entry name" value="RNA-binding domain, RBD"/>
    <property type="match status" value="1"/>
</dbReference>
<evidence type="ECO:0000313" key="5">
    <source>
        <dbReference type="EMBL" id="CAD9388803.1"/>
    </source>
</evidence>
<dbReference type="PANTHER" id="PTHR48032">
    <property type="entry name" value="RNA-BINDING PROTEIN MUSASHI HOMOLOG RBP6"/>
    <property type="match status" value="1"/>
</dbReference>